<comment type="caution">
    <text evidence="3">The sequence shown here is derived from an EMBL/GenBank/DDBJ whole genome shotgun (WGS) entry which is preliminary data.</text>
</comment>
<dbReference type="InterPro" id="IPR040200">
    <property type="entry name" value="Mug57-like"/>
</dbReference>
<dbReference type="Pfam" id="PF02469">
    <property type="entry name" value="Fasciclin"/>
    <property type="match status" value="1"/>
</dbReference>
<name>A0AAN6I8W4_PICAN</name>
<reference evidence="3" key="1">
    <citation type="journal article" date="2021" name="G3 (Bethesda)">
        <title>Genomic diversity, chromosomal rearrangements, and interspecies hybridization in the ogataea polymorpha species complex.</title>
        <authorList>
            <person name="Hanson S.J."/>
            <person name="Cinneide E.O."/>
            <person name="Salzberg L.I."/>
            <person name="Wolfe K.H."/>
            <person name="McGowan J."/>
            <person name="Fitzpatrick D.A."/>
            <person name="Matlin K."/>
        </authorList>
    </citation>
    <scope>NUCLEOTIDE SEQUENCE</scope>
    <source>
        <strain evidence="3">61-244</strain>
    </source>
</reference>
<dbReference type="AlphaFoldDB" id="A0AAN6I8W4"/>
<sequence length="318" mass="35771">MPLQDNVGFQNKPSIDSFLIGSYAGINIGIAAPVLNPRDMKNNLLTLYLCLGAAAARNVFQGLKINDVDSFEKELELNKRDGKNVVSLELTEADLGLLKEKRDAKNVQNLQLSVDGDPVWDSRVKRDGRTYFDLQIPLEKVDPELKDTLMPDVKMSNLATALTQIQEVSIFSSYIRDMVDLYQKCDDTTQFNINSQNDNMLLIFAPTNEAIAELSEKPWQFPRPVTRESDADDEASSYNLRHFVESHVVQGSNVADFAKAEVVLESLNGNRIHLRNTDTSFELSLEDVDEWLPVRKIELTANGALLIIDKTLSWPRRG</sequence>
<organism evidence="3 4">
    <name type="scientific">Pichia angusta</name>
    <name type="common">Yeast</name>
    <name type="synonym">Hansenula polymorpha</name>
    <dbReference type="NCBI Taxonomy" id="870730"/>
    <lineage>
        <taxon>Eukaryota</taxon>
        <taxon>Fungi</taxon>
        <taxon>Dikarya</taxon>
        <taxon>Ascomycota</taxon>
        <taxon>Saccharomycotina</taxon>
        <taxon>Pichiomycetes</taxon>
        <taxon>Pichiales</taxon>
        <taxon>Pichiaceae</taxon>
        <taxon>Ogataea</taxon>
    </lineage>
</organism>
<evidence type="ECO:0000259" key="2">
    <source>
        <dbReference type="PROSITE" id="PS50213"/>
    </source>
</evidence>
<dbReference type="PANTHER" id="PTHR28156">
    <property type="entry name" value="FAS1 DOMAIN-CONTAINING PROTEIN YDR262W"/>
    <property type="match status" value="1"/>
</dbReference>
<dbReference type="InterPro" id="IPR036378">
    <property type="entry name" value="FAS1_dom_sf"/>
</dbReference>
<gene>
    <name evidence="3" type="ORF">KL928_000138</name>
</gene>
<accession>A0AAN6I8W4</accession>
<dbReference type="PANTHER" id="PTHR28156:SF1">
    <property type="entry name" value="FAS1 DOMAIN-CONTAINING PROTEIN YDR262W"/>
    <property type="match status" value="1"/>
</dbReference>
<dbReference type="PROSITE" id="PS50213">
    <property type="entry name" value="FAS1"/>
    <property type="match status" value="1"/>
</dbReference>
<feature type="domain" description="FAS1" evidence="2">
    <location>
        <begin position="155"/>
        <end position="312"/>
    </location>
</feature>
<dbReference type="GeneID" id="66124189"/>
<proteinExistence type="predicted"/>
<dbReference type="Gene3D" id="2.30.180.10">
    <property type="entry name" value="FAS1 domain"/>
    <property type="match status" value="1"/>
</dbReference>
<dbReference type="EMBL" id="JAHLUX010000001">
    <property type="protein sequence ID" value="KAG7821663.1"/>
    <property type="molecule type" value="Genomic_DNA"/>
</dbReference>
<dbReference type="Proteomes" id="UP001196530">
    <property type="component" value="Unassembled WGS sequence"/>
</dbReference>
<dbReference type="SUPFAM" id="SSF82153">
    <property type="entry name" value="FAS1 domain"/>
    <property type="match status" value="1"/>
</dbReference>
<keyword evidence="1" id="KW-0732">Signal</keyword>
<evidence type="ECO:0000256" key="1">
    <source>
        <dbReference type="ARBA" id="ARBA00022729"/>
    </source>
</evidence>
<evidence type="ECO:0000313" key="4">
    <source>
        <dbReference type="Proteomes" id="UP001196530"/>
    </source>
</evidence>
<dbReference type="InterPro" id="IPR000782">
    <property type="entry name" value="FAS1_domain"/>
</dbReference>
<evidence type="ECO:0000313" key="3">
    <source>
        <dbReference type="EMBL" id="KAG7821663.1"/>
    </source>
</evidence>
<protein>
    <recommendedName>
        <fullName evidence="2">FAS1 domain-containing protein</fullName>
    </recommendedName>
</protein>
<dbReference type="RefSeq" id="XP_043062033.1">
    <property type="nucleotide sequence ID" value="XM_043201738.1"/>
</dbReference>